<dbReference type="PANTHER" id="PTHR11362:SF82">
    <property type="entry name" value="PHOSPHATIDYLETHANOLAMINE-BINDING PROTEIN 4"/>
    <property type="match status" value="1"/>
</dbReference>
<dbReference type="PANTHER" id="PTHR11362">
    <property type="entry name" value="PHOSPHATIDYLETHANOLAMINE-BINDING PROTEIN"/>
    <property type="match status" value="1"/>
</dbReference>
<dbReference type="InterPro" id="IPR036610">
    <property type="entry name" value="PEBP-like_sf"/>
</dbReference>
<evidence type="ECO:0000313" key="2">
    <source>
        <dbReference type="RefSeq" id="XP_013879311.1"/>
    </source>
</evidence>
<protein>
    <submittedName>
        <fullName evidence="2">Phosphatidylethanolamine-binding protein 4</fullName>
    </submittedName>
</protein>
<dbReference type="Gene3D" id="3.90.280.10">
    <property type="entry name" value="PEBP-like"/>
    <property type="match status" value="1"/>
</dbReference>
<gene>
    <name evidence="2" type="primary">pebp4</name>
</gene>
<dbReference type="Proteomes" id="UP000192220">
    <property type="component" value="Unplaced"/>
</dbReference>
<name>A0A2I4CH46_AUSLI</name>
<dbReference type="STRING" id="52670.A0A2I4CH46"/>
<dbReference type="RefSeq" id="XP_013879311.1">
    <property type="nucleotide sequence ID" value="XM_014023857.1"/>
</dbReference>
<reference evidence="2" key="1">
    <citation type="submission" date="2025-08" db="UniProtKB">
        <authorList>
            <consortium name="RefSeq"/>
        </authorList>
    </citation>
    <scope>IDENTIFICATION</scope>
    <source>
        <strain evidence="2">Quisiro</strain>
        <tissue evidence="2">Liver</tissue>
    </source>
</reference>
<sequence>MVDPDAPSRTTSSGYWRHWLVVDIKDHALKKGKIQGKTLTDYYPPTPPPNTGFHRYQFMLFKQPPGTVSLTDQERSRGEWDLLAFATMFGLGEPVAAVQFFNQNYKD</sequence>
<dbReference type="OrthoDB" id="2506647at2759"/>
<dbReference type="InParanoid" id="A0A2I4CH46"/>
<proteinExistence type="predicted"/>
<organism evidence="1 2">
    <name type="scientific">Austrofundulus limnaeus</name>
    <name type="common">Annual killifish</name>
    <dbReference type="NCBI Taxonomy" id="52670"/>
    <lineage>
        <taxon>Eukaryota</taxon>
        <taxon>Metazoa</taxon>
        <taxon>Chordata</taxon>
        <taxon>Craniata</taxon>
        <taxon>Vertebrata</taxon>
        <taxon>Euteleostomi</taxon>
        <taxon>Actinopterygii</taxon>
        <taxon>Neopterygii</taxon>
        <taxon>Teleostei</taxon>
        <taxon>Neoteleostei</taxon>
        <taxon>Acanthomorphata</taxon>
        <taxon>Ovalentaria</taxon>
        <taxon>Atherinomorphae</taxon>
        <taxon>Cyprinodontiformes</taxon>
        <taxon>Rivulidae</taxon>
        <taxon>Austrofundulus</taxon>
    </lineage>
</organism>
<dbReference type="CDD" id="cd00866">
    <property type="entry name" value="PEBP_euk"/>
    <property type="match status" value="1"/>
</dbReference>
<dbReference type="Pfam" id="PF01161">
    <property type="entry name" value="PBP"/>
    <property type="match status" value="1"/>
</dbReference>
<dbReference type="SUPFAM" id="SSF49777">
    <property type="entry name" value="PEBP-like"/>
    <property type="match status" value="1"/>
</dbReference>
<evidence type="ECO:0000313" key="1">
    <source>
        <dbReference type="Proteomes" id="UP000192220"/>
    </source>
</evidence>
<accession>A0A2I4CH46</accession>
<dbReference type="CTD" id="157310"/>
<dbReference type="KEGG" id="alim:106528642"/>
<dbReference type="AlphaFoldDB" id="A0A2I4CH46"/>
<dbReference type="InterPro" id="IPR035810">
    <property type="entry name" value="PEBP_euk"/>
</dbReference>
<dbReference type="GeneID" id="106528642"/>
<keyword evidence="1" id="KW-1185">Reference proteome</keyword>
<dbReference type="InterPro" id="IPR008914">
    <property type="entry name" value="PEBP"/>
</dbReference>